<protein>
    <submittedName>
        <fullName evidence="3">10922_t:CDS:1</fullName>
    </submittedName>
</protein>
<evidence type="ECO:0000313" key="3">
    <source>
        <dbReference type="EMBL" id="CAG8522557.1"/>
    </source>
</evidence>
<evidence type="ECO:0000256" key="1">
    <source>
        <dbReference type="SAM" id="Coils"/>
    </source>
</evidence>
<feature type="compositionally biased region" description="Acidic residues" evidence="2">
    <location>
        <begin position="265"/>
        <end position="282"/>
    </location>
</feature>
<evidence type="ECO:0000313" key="4">
    <source>
        <dbReference type="Proteomes" id="UP000789831"/>
    </source>
</evidence>
<dbReference type="EMBL" id="CAJVPL010000701">
    <property type="protein sequence ID" value="CAG8522557.1"/>
    <property type="molecule type" value="Genomic_DNA"/>
</dbReference>
<accession>A0A9N9FC00</accession>
<keyword evidence="1" id="KW-0175">Coiled coil</keyword>
<dbReference type="AlphaFoldDB" id="A0A9N9FC00"/>
<name>A0A9N9FC00_9GLOM</name>
<dbReference type="Proteomes" id="UP000789831">
    <property type="component" value="Unassembled WGS sequence"/>
</dbReference>
<comment type="caution">
    <text evidence="3">The sequence shown here is derived from an EMBL/GenBank/DDBJ whole genome shotgun (WGS) entry which is preliminary data.</text>
</comment>
<dbReference type="Gene3D" id="3.80.10.10">
    <property type="entry name" value="Ribonuclease Inhibitor"/>
    <property type="match status" value="1"/>
</dbReference>
<dbReference type="InterPro" id="IPR032675">
    <property type="entry name" value="LRR_dom_sf"/>
</dbReference>
<evidence type="ECO:0000256" key="2">
    <source>
        <dbReference type="SAM" id="MobiDB-lite"/>
    </source>
</evidence>
<dbReference type="SUPFAM" id="SSF52047">
    <property type="entry name" value="RNI-like"/>
    <property type="match status" value="1"/>
</dbReference>
<feature type="coiled-coil region" evidence="1">
    <location>
        <begin position="36"/>
        <end position="63"/>
    </location>
</feature>
<keyword evidence="4" id="KW-1185">Reference proteome</keyword>
<reference evidence="3" key="1">
    <citation type="submission" date="2021-06" db="EMBL/GenBank/DDBJ databases">
        <authorList>
            <person name="Kallberg Y."/>
            <person name="Tangrot J."/>
            <person name="Rosling A."/>
        </authorList>
    </citation>
    <scope>NUCLEOTIDE SEQUENCE</scope>
    <source>
        <strain evidence="3">MT106</strain>
    </source>
</reference>
<dbReference type="OrthoDB" id="550575at2759"/>
<sequence>MIANQKHSSDSIASEQEVIRYTKILAQAFGLNEQNAEVYKKRVKRLERNVKFLETELEDLDECVDSETVVNLIHEIVPLLIGKKGPKGAVHKGFSYSSESSKDSDSVEIIEEYYSKLKECNLSKDYPEWLLKNLFFRGLSPEDILKVRLDGLQALALDDIVERLNNCHDLQEFHFAEARRITDKSISCILNSCPNLRNLDISYSKGDVKDASMLIQRCLSIEYLDFAGVMAFRNDALIVAIIRGSPNLRHLEIGHNDIESSGSEAESESEPSSSESDDEVAYDNDVPPPMIMGTAETPNDFITAFNDYLRQAGGAQNIISMFLS</sequence>
<gene>
    <name evidence="3" type="ORF">AGERDE_LOCUS5313</name>
</gene>
<proteinExistence type="predicted"/>
<feature type="region of interest" description="Disordered" evidence="2">
    <location>
        <begin position="258"/>
        <end position="289"/>
    </location>
</feature>
<organism evidence="3 4">
    <name type="scientific">Ambispora gerdemannii</name>
    <dbReference type="NCBI Taxonomy" id="144530"/>
    <lineage>
        <taxon>Eukaryota</taxon>
        <taxon>Fungi</taxon>
        <taxon>Fungi incertae sedis</taxon>
        <taxon>Mucoromycota</taxon>
        <taxon>Glomeromycotina</taxon>
        <taxon>Glomeromycetes</taxon>
        <taxon>Archaeosporales</taxon>
        <taxon>Ambisporaceae</taxon>
        <taxon>Ambispora</taxon>
    </lineage>
</organism>